<dbReference type="InterPro" id="IPR007061">
    <property type="entry name" value="MST-like"/>
</dbReference>
<evidence type="ECO:0000313" key="2">
    <source>
        <dbReference type="Proteomes" id="UP000562984"/>
    </source>
</evidence>
<dbReference type="EMBL" id="JABEND010000007">
    <property type="protein sequence ID" value="NNG36516.1"/>
    <property type="molecule type" value="Genomic_DNA"/>
</dbReference>
<organism evidence="1 2">
    <name type="scientific">Nakamurella aerolata</name>
    <dbReference type="NCBI Taxonomy" id="1656892"/>
    <lineage>
        <taxon>Bacteria</taxon>
        <taxon>Bacillati</taxon>
        <taxon>Actinomycetota</taxon>
        <taxon>Actinomycetes</taxon>
        <taxon>Nakamurellales</taxon>
        <taxon>Nakamurellaceae</taxon>
        <taxon>Nakamurella</taxon>
    </lineage>
</organism>
<dbReference type="SUPFAM" id="SSF109854">
    <property type="entry name" value="DinB/YfiT-like putative metalloenzymes"/>
    <property type="match status" value="1"/>
</dbReference>
<dbReference type="NCBIfam" id="NF047843">
    <property type="entry name" value="MST_Rv0443"/>
    <property type="match status" value="1"/>
</dbReference>
<protein>
    <submittedName>
        <fullName evidence="1">DUF664 domain-containing protein</fullName>
    </submittedName>
</protein>
<name>A0A849AA92_9ACTN</name>
<reference evidence="1 2" key="1">
    <citation type="submission" date="2020-05" db="EMBL/GenBank/DDBJ databases">
        <title>Nakamurella sp. DB0629 isolated from air conditioner.</title>
        <authorList>
            <person name="Kim D.H."/>
            <person name="Kim D.-U."/>
        </authorList>
    </citation>
    <scope>NUCLEOTIDE SEQUENCE [LARGE SCALE GENOMIC DNA]</scope>
    <source>
        <strain evidence="1 2">DB0629</strain>
    </source>
</reference>
<dbReference type="Gene3D" id="1.20.120.450">
    <property type="entry name" value="dinb family like domain"/>
    <property type="match status" value="1"/>
</dbReference>
<proteinExistence type="predicted"/>
<dbReference type="Proteomes" id="UP000562984">
    <property type="component" value="Unassembled WGS sequence"/>
</dbReference>
<comment type="caution">
    <text evidence="1">The sequence shown here is derived from an EMBL/GenBank/DDBJ whole genome shotgun (WGS) entry which is preliminary data.</text>
</comment>
<gene>
    <name evidence="1" type="ORF">HKD39_12515</name>
</gene>
<dbReference type="Pfam" id="PF04978">
    <property type="entry name" value="MST"/>
    <property type="match status" value="1"/>
</dbReference>
<accession>A0A849AA92</accession>
<dbReference type="InterPro" id="IPR034660">
    <property type="entry name" value="DinB/YfiT-like"/>
</dbReference>
<evidence type="ECO:0000313" key="1">
    <source>
        <dbReference type="EMBL" id="NNG36516.1"/>
    </source>
</evidence>
<dbReference type="RefSeq" id="WP_171200216.1">
    <property type="nucleotide sequence ID" value="NZ_JABEND010000007.1"/>
</dbReference>
<dbReference type="AlphaFoldDB" id="A0A849AA92"/>
<sequence>MSETQAGTDLSHTKAILADAFGRIAEQVSQVADGLSQQDADWRPDPEANSIAWLLWHLARVQDDHIAGLAGTEQVWTEGGWNKKFALPFDDSAIGYGQSSDEVGQVQSDPRLLADYQAAVHQATLRYLDTLTADELDRIVDTSWNPPVTAAVRLVSVVNDCTDHVGQAEYVKGMAQRRG</sequence>
<keyword evidence="2" id="KW-1185">Reference proteome</keyword>